<dbReference type="InterPro" id="IPR036942">
    <property type="entry name" value="Beta-barrel_TonB_sf"/>
</dbReference>
<sequence>MKMTRFYPLVLGGFLLPAAVHSQTSQQDESTLVVTASKQSSRSASANNVSSTVISATELSDAGVTASDKLPRVLPGLNIENSGNMLFSTISLRGISSAQDFYNPAVTLYVDGVPQLSTNTIQALTDVQSVELLRGPQGTLYGKSAQGGIINIVTQQPDSTPPRLY</sequence>
<evidence type="ECO:0000256" key="2">
    <source>
        <dbReference type="ARBA" id="ARBA00022448"/>
    </source>
</evidence>
<organism evidence="10 11">
    <name type="scientific">Klebsiella michiganensis</name>
    <dbReference type="NCBI Taxonomy" id="1134687"/>
    <lineage>
        <taxon>Bacteria</taxon>
        <taxon>Pseudomonadati</taxon>
        <taxon>Pseudomonadota</taxon>
        <taxon>Gammaproteobacteria</taxon>
        <taxon>Enterobacterales</taxon>
        <taxon>Enterobacteriaceae</taxon>
        <taxon>Klebsiella/Raoultella group</taxon>
        <taxon>Klebsiella</taxon>
    </lineage>
</organism>
<reference evidence="10 11" key="1">
    <citation type="submission" date="2018-06" db="EMBL/GenBank/DDBJ databases">
        <authorList>
            <consortium name="Pathogen Informatics"/>
            <person name="Doyle S."/>
        </authorList>
    </citation>
    <scope>NUCLEOTIDE SEQUENCE [LARGE SCALE GENOMIC DNA]</scope>
    <source>
        <strain evidence="10 11">NCTC11685</strain>
    </source>
</reference>
<keyword evidence="10" id="KW-0675">Receptor</keyword>
<dbReference type="PANTHER" id="PTHR30069:SF28">
    <property type="entry name" value="TONB-DEPENDENT RECEPTOR YNCD-RELATED"/>
    <property type="match status" value="1"/>
</dbReference>
<evidence type="ECO:0000256" key="4">
    <source>
        <dbReference type="ARBA" id="ARBA00022692"/>
    </source>
</evidence>
<feature type="signal peptide" evidence="8">
    <location>
        <begin position="1"/>
        <end position="22"/>
    </location>
</feature>
<name>A0A7H4MZB2_9ENTR</name>
<evidence type="ECO:0000313" key="10">
    <source>
        <dbReference type="EMBL" id="STV71576.1"/>
    </source>
</evidence>
<dbReference type="Proteomes" id="UP000254863">
    <property type="component" value="Unassembled WGS sequence"/>
</dbReference>
<proteinExistence type="inferred from homology"/>
<evidence type="ECO:0000256" key="3">
    <source>
        <dbReference type="ARBA" id="ARBA00022452"/>
    </source>
</evidence>
<keyword evidence="6 7" id="KW-0998">Cell outer membrane</keyword>
<keyword evidence="4 7" id="KW-0812">Transmembrane</keyword>
<dbReference type="PANTHER" id="PTHR30069">
    <property type="entry name" value="TONB-DEPENDENT OUTER MEMBRANE RECEPTOR"/>
    <property type="match status" value="1"/>
</dbReference>
<keyword evidence="8" id="KW-0732">Signal</keyword>
<dbReference type="InterPro" id="IPR012910">
    <property type="entry name" value="Plug_dom"/>
</dbReference>
<dbReference type="GO" id="GO:0015344">
    <property type="term" value="F:siderophore uptake transmembrane transporter activity"/>
    <property type="evidence" value="ECO:0007669"/>
    <property type="project" value="TreeGrafter"/>
</dbReference>
<dbReference type="InterPro" id="IPR039426">
    <property type="entry name" value="TonB-dep_rcpt-like"/>
</dbReference>
<dbReference type="Gene3D" id="2.40.170.20">
    <property type="entry name" value="TonB-dependent receptor, beta-barrel domain"/>
    <property type="match status" value="1"/>
</dbReference>
<evidence type="ECO:0000256" key="1">
    <source>
        <dbReference type="ARBA" id="ARBA00004571"/>
    </source>
</evidence>
<protein>
    <submittedName>
        <fullName evidence="10">Yersiniabactin/pesticin outer membrane receptor (IRPC)</fullName>
    </submittedName>
</protein>
<dbReference type="EMBL" id="UGMS01000001">
    <property type="protein sequence ID" value="STV71576.1"/>
    <property type="molecule type" value="Genomic_DNA"/>
</dbReference>
<dbReference type="GO" id="GO:0044718">
    <property type="term" value="P:siderophore transmembrane transport"/>
    <property type="evidence" value="ECO:0007669"/>
    <property type="project" value="TreeGrafter"/>
</dbReference>
<evidence type="ECO:0000313" key="11">
    <source>
        <dbReference type="Proteomes" id="UP000254863"/>
    </source>
</evidence>
<comment type="similarity">
    <text evidence="7">Belongs to the TonB-dependent receptor family.</text>
</comment>
<dbReference type="AlphaFoldDB" id="A0A7H4MZB2"/>
<evidence type="ECO:0000259" key="9">
    <source>
        <dbReference type="Pfam" id="PF07715"/>
    </source>
</evidence>
<feature type="chain" id="PRO_5028967117" evidence="8">
    <location>
        <begin position="23"/>
        <end position="165"/>
    </location>
</feature>
<dbReference type="SUPFAM" id="SSF56935">
    <property type="entry name" value="Porins"/>
    <property type="match status" value="1"/>
</dbReference>
<keyword evidence="3 7" id="KW-1134">Transmembrane beta strand</keyword>
<evidence type="ECO:0000256" key="7">
    <source>
        <dbReference type="PROSITE-ProRule" id="PRU01360"/>
    </source>
</evidence>
<dbReference type="Pfam" id="PF07715">
    <property type="entry name" value="Plug"/>
    <property type="match status" value="1"/>
</dbReference>
<evidence type="ECO:0000256" key="6">
    <source>
        <dbReference type="ARBA" id="ARBA00023237"/>
    </source>
</evidence>
<comment type="caution">
    <text evidence="10">The sequence shown here is derived from an EMBL/GenBank/DDBJ whole genome shotgun (WGS) entry which is preliminary data.</text>
</comment>
<accession>A0A7H4MZB2</accession>
<evidence type="ECO:0000256" key="5">
    <source>
        <dbReference type="ARBA" id="ARBA00023136"/>
    </source>
</evidence>
<dbReference type="GO" id="GO:0009279">
    <property type="term" value="C:cell outer membrane"/>
    <property type="evidence" value="ECO:0007669"/>
    <property type="project" value="UniProtKB-SubCell"/>
</dbReference>
<comment type="subcellular location">
    <subcellularLocation>
        <location evidence="1 7">Cell outer membrane</location>
        <topology evidence="1 7">Multi-pass membrane protein</topology>
    </subcellularLocation>
</comment>
<keyword evidence="5 7" id="KW-0472">Membrane</keyword>
<evidence type="ECO:0000256" key="8">
    <source>
        <dbReference type="SAM" id="SignalP"/>
    </source>
</evidence>
<keyword evidence="2 7" id="KW-0813">Transport</keyword>
<dbReference type="PROSITE" id="PS52016">
    <property type="entry name" value="TONB_DEPENDENT_REC_3"/>
    <property type="match status" value="1"/>
</dbReference>
<feature type="domain" description="TonB-dependent receptor plug" evidence="9">
    <location>
        <begin position="48"/>
        <end position="149"/>
    </location>
</feature>
<gene>
    <name evidence="10" type="primary">cirA_3</name>
    <name evidence="10" type="ORF">NCTC11685_00325</name>
</gene>